<dbReference type="Gene3D" id="1.10.260.40">
    <property type="entry name" value="lambda repressor-like DNA-binding domains"/>
    <property type="match status" value="1"/>
</dbReference>
<feature type="compositionally biased region" description="Basic and acidic residues" evidence="4">
    <location>
        <begin position="50"/>
        <end position="60"/>
    </location>
</feature>
<feature type="region of interest" description="Disordered" evidence="4">
    <location>
        <begin position="1"/>
        <end position="60"/>
    </location>
</feature>
<dbReference type="InterPro" id="IPR001387">
    <property type="entry name" value="Cro/C1-type_HTH"/>
</dbReference>
<feature type="compositionally biased region" description="Gly residues" evidence="4">
    <location>
        <begin position="28"/>
        <end position="41"/>
    </location>
</feature>
<sequence>MPSRGEMRGDDHNTPNIVFGKAPNAGKKPGGGGGGGGGTQTGTGMSAAKLDAETEELKHKTVSKDLRLAISKARTAKGLTQKQLATQLNMQPQVINEYESGKAIPNNAIIAKIERALGAKLPRAPKK</sequence>
<dbReference type="RefSeq" id="XP_005791688.1">
    <property type="nucleotide sequence ID" value="XM_005791631.1"/>
</dbReference>
<reference evidence="6" key="2">
    <citation type="submission" date="2024-10" db="UniProtKB">
        <authorList>
            <consortium name="EnsemblProtists"/>
        </authorList>
    </citation>
    <scope>IDENTIFICATION</scope>
</reference>
<dbReference type="PaxDb" id="2903-EOD39259"/>
<dbReference type="FunFam" id="1.10.260.40:FF:000018">
    <property type="entry name" value="Multiprotein bridging factor 1"/>
    <property type="match status" value="1"/>
</dbReference>
<dbReference type="EnsemblProtists" id="EOD39259">
    <property type="protein sequence ID" value="EOD39259"/>
    <property type="gene ID" value="EMIHUDRAFT_439923"/>
</dbReference>
<dbReference type="PANTHER" id="PTHR10245:SF15">
    <property type="entry name" value="ENDOTHELIAL DIFFERENTIATION-RELATED FACTOR 1"/>
    <property type="match status" value="1"/>
</dbReference>
<evidence type="ECO:0000256" key="3">
    <source>
        <dbReference type="ARBA" id="ARBA00023163"/>
    </source>
</evidence>
<dbReference type="STRING" id="2903.R1G0C0"/>
<proteinExistence type="predicted"/>
<dbReference type="GeneID" id="17284529"/>
<dbReference type="GO" id="GO:0003677">
    <property type="term" value="F:DNA binding"/>
    <property type="evidence" value="ECO:0007669"/>
    <property type="project" value="UniProtKB-KW"/>
</dbReference>
<name>A0A0D3KU24_EMIH1</name>
<evidence type="ECO:0000256" key="1">
    <source>
        <dbReference type="ARBA" id="ARBA00023015"/>
    </source>
</evidence>
<dbReference type="Proteomes" id="UP000013827">
    <property type="component" value="Unassembled WGS sequence"/>
</dbReference>
<organism evidence="6 7">
    <name type="scientific">Emiliania huxleyi (strain CCMP1516)</name>
    <dbReference type="NCBI Taxonomy" id="280463"/>
    <lineage>
        <taxon>Eukaryota</taxon>
        <taxon>Haptista</taxon>
        <taxon>Haptophyta</taxon>
        <taxon>Prymnesiophyceae</taxon>
        <taxon>Isochrysidales</taxon>
        <taxon>Noelaerhabdaceae</taxon>
        <taxon>Emiliania</taxon>
    </lineage>
</organism>
<dbReference type="HOGENOM" id="CLU_112609_0_2_1"/>
<dbReference type="CDD" id="cd00093">
    <property type="entry name" value="HTH_XRE"/>
    <property type="match status" value="1"/>
</dbReference>
<dbReference type="Pfam" id="PF08523">
    <property type="entry name" value="MBF1"/>
    <property type="match status" value="1"/>
</dbReference>
<evidence type="ECO:0000313" key="7">
    <source>
        <dbReference type="Proteomes" id="UP000013827"/>
    </source>
</evidence>
<dbReference type="KEGG" id="ehx:EMIHUDRAFT_439923"/>
<dbReference type="SMART" id="SM00530">
    <property type="entry name" value="HTH_XRE"/>
    <property type="match status" value="1"/>
</dbReference>
<dbReference type="PROSITE" id="PS50943">
    <property type="entry name" value="HTH_CROC1"/>
    <property type="match status" value="1"/>
</dbReference>
<dbReference type="GO" id="GO:0005634">
    <property type="term" value="C:nucleus"/>
    <property type="evidence" value="ECO:0007669"/>
    <property type="project" value="TreeGrafter"/>
</dbReference>
<feature type="compositionally biased region" description="Basic and acidic residues" evidence="4">
    <location>
        <begin position="1"/>
        <end position="13"/>
    </location>
</feature>
<accession>A0A0D3KU24</accession>
<protein>
    <recommendedName>
        <fullName evidence="5">HTH cro/C1-type domain-containing protein</fullName>
    </recommendedName>
</protein>
<keyword evidence="2" id="KW-0238">DNA-binding</keyword>
<keyword evidence="3" id="KW-0804">Transcription</keyword>
<reference evidence="7" key="1">
    <citation type="journal article" date="2013" name="Nature">
        <title>Pan genome of the phytoplankton Emiliania underpins its global distribution.</title>
        <authorList>
            <person name="Read B.A."/>
            <person name="Kegel J."/>
            <person name="Klute M.J."/>
            <person name="Kuo A."/>
            <person name="Lefebvre S.C."/>
            <person name="Maumus F."/>
            <person name="Mayer C."/>
            <person name="Miller J."/>
            <person name="Monier A."/>
            <person name="Salamov A."/>
            <person name="Young J."/>
            <person name="Aguilar M."/>
            <person name="Claverie J.M."/>
            <person name="Frickenhaus S."/>
            <person name="Gonzalez K."/>
            <person name="Herman E.K."/>
            <person name="Lin Y.C."/>
            <person name="Napier J."/>
            <person name="Ogata H."/>
            <person name="Sarno A.F."/>
            <person name="Shmutz J."/>
            <person name="Schroeder D."/>
            <person name="de Vargas C."/>
            <person name="Verret F."/>
            <person name="von Dassow P."/>
            <person name="Valentin K."/>
            <person name="Van de Peer Y."/>
            <person name="Wheeler G."/>
            <person name="Dacks J.B."/>
            <person name="Delwiche C.F."/>
            <person name="Dyhrman S.T."/>
            <person name="Glockner G."/>
            <person name="John U."/>
            <person name="Richards T."/>
            <person name="Worden A.Z."/>
            <person name="Zhang X."/>
            <person name="Grigoriev I.V."/>
            <person name="Allen A.E."/>
            <person name="Bidle K."/>
            <person name="Borodovsky M."/>
            <person name="Bowler C."/>
            <person name="Brownlee C."/>
            <person name="Cock J.M."/>
            <person name="Elias M."/>
            <person name="Gladyshev V.N."/>
            <person name="Groth M."/>
            <person name="Guda C."/>
            <person name="Hadaegh A."/>
            <person name="Iglesias-Rodriguez M.D."/>
            <person name="Jenkins J."/>
            <person name="Jones B.M."/>
            <person name="Lawson T."/>
            <person name="Leese F."/>
            <person name="Lindquist E."/>
            <person name="Lobanov A."/>
            <person name="Lomsadze A."/>
            <person name="Malik S.B."/>
            <person name="Marsh M.E."/>
            <person name="Mackinder L."/>
            <person name="Mock T."/>
            <person name="Mueller-Roeber B."/>
            <person name="Pagarete A."/>
            <person name="Parker M."/>
            <person name="Probert I."/>
            <person name="Quesneville H."/>
            <person name="Raines C."/>
            <person name="Rensing S.A."/>
            <person name="Riano-Pachon D.M."/>
            <person name="Richier S."/>
            <person name="Rokitta S."/>
            <person name="Shiraiwa Y."/>
            <person name="Soanes D.M."/>
            <person name="van der Giezen M."/>
            <person name="Wahlund T.M."/>
            <person name="Williams B."/>
            <person name="Wilson W."/>
            <person name="Wolfe G."/>
            <person name="Wurch L.L."/>
        </authorList>
    </citation>
    <scope>NUCLEOTIDE SEQUENCE</scope>
</reference>
<dbReference type="AlphaFoldDB" id="A0A0D3KU24"/>
<evidence type="ECO:0000256" key="2">
    <source>
        <dbReference type="ARBA" id="ARBA00023125"/>
    </source>
</evidence>
<dbReference type="eggNOG" id="KOG3398">
    <property type="taxonomic scope" value="Eukaryota"/>
</dbReference>
<keyword evidence="1" id="KW-0805">Transcription regulation</keyword>
<dbReference type="Pfam" id="PF01381">
    <property type="entry name" value="HTH_3"/>
    <property type="match status" value="1"/>
</dbReference>
<keyword evidence="7" id="KW-1185">Reference proteome</keyword>
<feature type="domain" description="HTH cro/C1-type" evidence="5">
    <location>
        <begin position="70"/>
        <end position="124"/>
    </location>
</feature>
<dbReference type="OMA" id="TITHTEF"/>
<dbReference type="PANTHER" id="PTHR10245">
    <property type="entry name" value="ENDOTHELIAL DIFFERENTIATION-RELATED FACTOR 1 MULTIPROTEIN BRIDGING FACTOR 1"/>
    <property type="match status" value="1"/>
</dbReference>
<evidence type="ECO:0000256" key="4">
    <source>
        <dbReference type="SAM" id="MobiDB-lite"/>
    </source>
</evidence>
<evidence type="ECO:0000313" key="6">
    <source>
        <dbReference type="EnsemblProtists" id="EOD39259"/>
    </source>
</evidence>
<evidence type="ECO:0000259" key="5">
    <source>
        <dbReference type="PROSITE" id="PS50943"/>
    </source>
</evidence>
<dbReference type="SUPFAM" id="SSF47413">
    <property type="entry name" value="lambda repressor-like DNA-binding domains"/>
    <property type="match status" value="1"/>
</dbReference>
<dbReference type="InterPro" id="IPR010982">
    <property type="entry name" value="Lambda_DNA-bd_dom_sf"/>
</dbReference>
<dbReference type="InterPro" id="IPR013729">
    <property type="entry name" value="MBF1_N"/>
</dbReference>